<keyword evidence="3" id="KW-0238">DNA-binding</keyword>
<evidence type="ECO:0000256" key="3">
    <source>
        <dbReference type="ARBA" id="ARBA00023125"/>
    </source>
</evidence>
<evidence type="ECO:0000256" key="1">
    <source>
        <dbReference type="ARBA" id="ARBA00004123"/>
    </source>
</evidence>
<keyword evidence="2" id="KW-0235">DNA replication</keyword>
<evidence type="ECO:0000256" key="2">
    <source>
        <dbReference type="ARBA" id="ARBA00022705"/>
    </source>
</evidence>
<evidence type="ECO:0000256" key="7">
    <source>
        <dbReference type="SAM" id="MobiDB-lite"/>
    </source>
</evidence>
<dbReference type="InterPro" id="IPR018607">
    <property type="entry name" value="Ctf8"/>
</dbReference>
<keyword evidence="5" id="KW-0131">Cell cycle</keyword>
<feature type="compositionally biased region" description="Basic and acidic residues" evidence="7">
    <location>
        <begin position="109"/>
        <end position="121"/>
    </location>
</feature>
<sequence length="210" mass="22674">MVVISIPATVSGRTPTSTIATCLDTNSIMMLEFQGAIEMDGQSWAGNTLGQLSILDGGVKAQLVIGNHRLDGKVMKLAKPLLLIQKQQKPTGNVAHDSDQAVSSKGKGKSKDYADMDEPNRRSSLSSIPPPSPPRHDDDDTMTSLPGEEYDSGAVRANESDLDPLAPSNIKDSVQYDTVAVIRQRILFNTMPVPIIHTERRGLTVIKRGV</sequence>
<dbReference type="Proteomes" id="UP000738359">
    <property type="component" value="Unassembled WGS sequence"/>
</dbReference>
<dbReference type="Pfam" id="PF09696">
    <property type="entry name" value="Ctf8"/>
    <property type="match status" value="1"/>
</dbReference>
<proteinExistence type="inferred from homology"/>
<dbReference type="OrthoDB" id="121932at2759"/>
<dbReference type="AlphaFoldDB" id="A0A9P6J6S0"/>
<dbReference type="GO" id="GO:0006260">
    <property type="term" value="P:DNA replication"/>
    <property type="evidence" value="ECO:0007669"/>
    <property type="project" value="UniProtKB-KW"/>
</dbReference>
<dbReference type="GO" id="GO:0007064">
    <property type="term" value="P:mitotic sister chromatid cohesion"/>
    <property type="evidence" value="ECO:0007669"/>
    <property type="project" value="InterPro"/>
</dbReference>
<protein>
    <recommendedName>
        <fullName evidence="10">Chromosome transmission fidelity protein 8</fullName>
    </recommendedName>
</protein>
<evidence type="ECO:0000256" key="5">
    <source>
        <dbReference type="ARBA" id="ARBA00023306"/>
    </source>
</evidence>
<comment type="caution">
    <text evidence="8">The sequence shown here is derived from an EMBL/GenBank/DDBJ whole genome shotgun (WGS) entry which is preliminary data.</text>
</comment>
<accession>A0A9P6J6S0</accession>
<dbReference type="GO" id="GO:0031390">
    <property type="term" value="C:Ctf18 RFC-like complex"/>
    <property type="evidence" value="ECO:0007669"/>
    <property type="project" value="InterPro"/>
</dbReference>
<feature type="region of interest" description="Disordered" evidence="7">
    <location>
        <begin position="88"/>
        <end position="151"/>
    </location>
</feature>
<reference evidence="8" key="1">
    <citation type="journal article" date="2020" name="Fungal Divers.">
        <title>Resolving the Mortierellaceae phylogeny through synthesis of multi-gene phylogenetics and phylogenomics.</title>
        <authorList>
            <person name="Vandepol N."/>
            <person name="Liber J."/>
            <person name="Desiro A."/>
            <person name="Na H."/>
            <person name="Kennedy M."/>
            <person name="Barry K."/>
            <person name="Grigoriev I.V."/>
            <person name="Miller A.N."/>
            <person name="O'Donnell K."/>
            <person name="Stajich J.E."/>
            <person name="Bonito G."/>
        </authorList>
    </citation>
    <scope>NUCLEOTIDE SEQUENCE</scope>
    <source>
        <strain evidence="8">CK1249</strain>
    </source>
</reference>
<evidence type="ECO:0000313" key="9">
    <source>
        <dbReference type="Proteomes" id="UP000738359"/>
    </source>
</evidence>
<dbReference type="PANTHER" id="PTHR28605:SF1">
    <property type="entry name" value="CHROMOSOME TRANSMISSION FIDELITY FACTOR 8"/>
    <property type="match status" value="1"/>
</dbReference>
<evidence type="ECO:0008006" key="10">
    <source>
        <dbReference type="Google" id="ProtNLM"/>
    </source>
</evidence>
<dbReference type="GO" id="GO:0003677">
    <property type="term" value="F:DNA binding"/>
    <property type="evidence" value="ECO:0007669"/>
    <property type="project" value="UniProtKB-KW"/>
</dbReference>
<evidence type="ECO:0000256" key="6">
    <source>
        <dbReference type="ARBA" id="ARBA00038447"/>
    </source>
</evidence>
<keyword evidence="4" id="KW-0539">Nucleus</keyword>
<comment type="similarity">
    <text evidence="6">Belongs to the CTF8 family.</text>
</comment>
<name>A0A9P6J6S0_MORAP</name>
<evidence type="ECO:0000256" key="4">
    <source>
        <dbReference type="ARBA" id="ARBA00023242"/>
    </source>
</evidence>
<keyword evidence="9" id="KW-1185">Reference proteome</keyword>
<gene>
    <name evidence="8" type="ORF">BGZ70_007194</name>
</gene>
<dbReference type="PANTHER" id="PTHR28605">
    <property type="entry name" value="CTF8, CHROMOSOME TRANSMISSION FIDELITY FACTOR 8 HOMOLOG (S. CEREVISIAE)"/>
    <property type="match status" value="1"/>
</dbReference>
<comment type="subcellular location">
    <subcellularLocation>
        <location evidence="1">Nucleus</location>
    </subcellularLocation>
</comment>
<evidence type="ECO:0000313" key="8">
    <source>
        <dbReference type="EMBL" id="KAF9963779.1"/>
    </source>
</evidence>
<dbReference type="EMBL" id="JAAAHY010000438">
    <property type="protein sequence ID" value="KAF9963779.1"/>
    <property type="molecule type" value="Genomic_DNA"/>
</dbReference>
<organism evidence="8 9">
    <name type="scientific">Mortierella alpina</name>
    <name type="common">Oleaginous fungus</name>
    <name type="synonym">Mortierella renispora</name>
    <dbReference type="NCBI Taxonomy" id="64518"/>
    <lineage>
        <taxon>Eukaryota</taxon>
        <taxon>Fungi</taxon>
        <taxon>Fungi incertae sedis</taxon>
        <taxon>Mucoromycota</taxon>
        <taxon>Mortierellomycotina</taxon>
        <taxon>Mortierellomycetes</taxon>
        <taxon>Mortierellales</taxon>
        <taxon>Mortierellaceae</taxon>
        <taxon>Mortierella</taxon>
    </lineage>
</organism>